<dbReference type="OrthoDB" id="3536396at2"/>
<organism evidence="4 5">
    <name type="scientific">Amycolatopsis marina</name>
    <dbReference type="NCBI Taxonomy" id="490629"/>
    <lineage>
        <taxon>Bacteria</taxon>
        <taxon>Bacillati</taxon>
        <taxon>Actinomycetota</taxon>
        <taxon>Actinomycetes</taxon>
        <taxon>Pseudonocardiales</taxon>
        <taxon>Pseudonocardiaceae</taxon>
        <taxon>Amycolatopsis</taxon>
    </lineage>
</organism>
<dbReference type="PANTHER" id="PTHR37042:SF4">
    <property type="entry name" value="OUTER MEMBRANE PROTEIN RV1973"/>
    <property type="match status" value="1"/>
</dbReference>
<comment type="subcellular location">
    <subcellularLocation>
        <location evidence="1">Membrane</location>
    </subcellularLocation>
</comment>
<accession>A0A1I0YKR7</accession>
<dbReference type="PANTHER" id="PTHR37042">
    <property type="entry name" value="OUTER MEMBRANE PROTEIN RV1973"/>
    <property type="match status" value="1"/>
</dbReference>
<evidence type="ECO:0000256" key="1">
    <source>
        <dbReference type="ARBA" id="ARBA00004370"/>
    </source>
</evidence>
<dbReference type="AlphaFoldDB" id="A0A1I0YKR7"/>
<sequence length="167" mass="17242">MRVRALAGALPRTVVVAILAGAVACGATAAVLTENAVAENEKRDLRAEIIAAATQNVVAILSYSADTLDADLSEGLAVTTQPFSDILSRTVEEVISPTAADAGIDTSAEVLAAGVVRNDTESAEVILFVDQSTTSAEQPEAELNQITLTVSLVKSDGNWLVSEFAQG</sequence>
<name>A0A1I0YKR7_9PSEU</name>
<dbReference type="PROSITE" id="PS51257">
    <property type="entry name" value="PROKAR_LIPOPROTEIN"/>
    <property type="match status" value="1"/>
</dbReference>
<dbReference type="EMBL" id="FOKG01000005">
    <property type="protein sequence ID" value="SFB13396.1"/>
    <property type="molecule type" value="Genomic_DNA"/>
</dbReference>
<dbReference type="Proteomes" id="UP000243799">
    <property type="component" value="Unassembled WGS sequence"/>
</dbReference>
<feature type="chain" id="PRO_5017261472" evidence="3">
    <location>
        <begin position="30"/>
        <end position="167"/>
    </location>
</feature>
<keyword evidence="3" id="KW-0732">Signal</keyword>
<evidence type="ECO:0000256" key="3">
    <source>
        <dbReference type="SAM" id="SignalP"/>
    </source>
</evidence>
<feature type="signal peptide" evidence="3">
    <location>
        <begin position="1"/>
        <end position="29"/>
    </location>
</feature>
<proteinExistence type="predicted"/>
<dbReference type="GO" id="GO:0016020">
    <property type="term" value="C:membrane"/>
    <property type="evidence" value="ECO:0007669"/>
    <property type="project" value="UniProtKB-SubCell"/>
</dbReference>
<evidence type="ECO:0000256" key="2">
    <source>
        <dbReference type="ARBA" id="ARBA00023136"/>
    </source>
</evidence>
<dbReference type="RefSeq" id="WP_091672358.1">
    <property type="nucleotide sequence ID" value="NZ_FOKG01000005.1"/>
</dbReference>
<gene>
    <name evidence="4" type="ORF">SAMN05216266_105128</name>
</gene>
<evidence type="ECO:0000313" key="4">
    <source>
        <dbReference type="EMBL" id="SFB13396.1"/>
    </source>
</evidence>
<dbReference type="STRING" id="490629.SAMN05216266_105128"/>
<keyword evidence="5" id="KW-1185">Reference proteome</keyword>
<protein>
    <submittedName>
        <fullName evidence="4">Mce-associated membrane protein</fullName>
    </submittedName>
</protein>
<evidence type="ECO:0000313" key="5">
    <source>
        <dbReference type="Proteomes" id="UP000243799"/>
    </source>
</evidence>
<keyword evidence="2" id="KW-0472">Membrane</keyword>
<reference evidence="5" key="1">
    <citation type="submission" date="2016-10" db="EMBL/GenBank/DDBJ databases">
        <authorList>
            <person name="Varghese N."/>
            <person name="Submissions S."/>
        </authorList>
    </citation>
    <scope>NUCLEOTIDE SEQUENCE [LARGE SCALE GENOMIC DNA]</scope>
    <source>
        <strain evidence="5">CGMCC 4.3568</strain>
    </source>
</reference>